<evidence type="ECO:0000256" key="6">
    <source>
        <dbReference type="PROSITE-ProRule" id="PRU00703"/>
    </source>
</evidence>
<dbReference type="SMART" id="SM01091">
    <property type="entry name" value="CorC_HlyC"/>
    <property type="match status" value="1"/>
</dbReference>
<dbReference type="Pfam" id="PF00571">
    <property type="entry name" value="CBS"/>
    <property type="match status" value="2"/>
</dbReference>
<proteinExistence type="inferred from homology"/>
<evidence type="ECO:0000256" key="1">
    <source>
        <dbReference type="ARBA" id="ARBA00004651"/>
    </source>
</evidence>
<feature type="domain" description="CBS" evidence="7">
    <location>
        <begin position="60"/>
        <end position="122"/>
    </location>
</feature>
<dbReference type="InterPro" id="IPR046342">
    <property type="entry name" value="CBS_dom_sf"/>
</dbReference>
<dbReference type="CDD" id="cd04590">
    <property type="entry name" value="CBS_pair_CorC_HlyC_assoc"/>
    <property type="match status" value="1"/>
</dbReference>
<dbReference type="InterPro" id="IPR016169">
    <property type="entry name" value="FAD-bd_PCMH_sub2"/>
</dbReference>
<reference evidence="8 10" key="1">
    <citation type="journal article" date="2016" name="Front. Microbiol.">
        <title>Genome Sequence of the Piezophilic, Mesophilic Sulfate-Reducing Bacterium Desulfovibrio indicus J2T.</title>
        <authorList>
            <person name="Cao J."/>
            <person name="Maignien L."/>
            <person name="Shao Z."/>
            <person name="Alain K."/>
            <person name="Jebbar M."/>
        </authorList>
    </citation>
    <scope>NUCLEOTIDE SEQUENCE [LARGE SCALE GENOMIC DNA]</scope>
    <source>
        <strain evidence="8 10">J2</strain>
    </source>
</reference>
<protein>
    <submittedName>
        <fullName evidence="9">Magnesium and cobalt transporter</fullName>
    </submittedName>
    <submittedName>
        <fullName evidence="8">Magnesium/cobalt efflux protein</fullName>
    </submittedName>
</protein>
<evidence type="ECO:0000313" key="9">
    <source>
        <dbReference type="EMBL" id="TDT88274.1"/>
    </source>
</evidence>
<evidence type="ECO:0000259" key="7">
    <source>
        <dbReference type="PROSITE" id="PS51371"/>
    </source>
</evidence>
<keyword evidence="10" id="KW-1185">Reference proteome</keyword>
<dbReference type="PROSITE" id="PS51371">
    <property type="entry name" value="CBS"/>
    <property type="match status" value="2"/>
</dbReference>
<dbReference type="Pfam" id="PF03471">
    <property type="entry name" value="CorC_HlyC"/>
    <property type="match status" value="1"/>
</dbReference>
<dbReference type="Proteomes" id="UP000295506">
    <property type="component" value="Unassembled WGS sequence"/>
</dbReference>
<dbReference type="KEGG" id="dej:AWY79_11755"/>
<evidence type="ECO:0000313" key="11">
    <source>
        <dbReference type="Proteomes" id="UP000295506"/>
    </source>
</evidence>
<name>A0A126QPU2_9BACT</name>
<dbReference type="PANTHER" id="PTHR22777:SF32">
    <property type="entry name" value="UPF0053 INNER MEMBRANE PROTEIN YFJD"/>
    <property type="match status" value="1"/>
</dbReference>
<dbReference type="RefSeq" id="WP_066804019.1">
    <property type="nucleotide sequence ID" value="NZ_CP014206.1"/>
</dbReference>
<comment type="subcellular location">
    <subcellularLocation>
        <location evidence="1">Cell membrane</location>
        <topology evidence="1">Multi-pass membrane protein</topology>
    </subcellularLocation>
</comment>
<evidence type="ECO:0000256" key="3">
    <source>
        <dbReference type="ARBA" id="ARBA00022475"/>
    </source>
</evidence>
<dbReference type="Proteomes" id="UP000055611">
    <property type="component" value="Chromosome"/>
</dbReference>
<sequence length="273" mass="30870">MDEGSDSRFRSIFKKIFGNNDHQIEEHILEAKADGELESHEVSMLLNVLELDQKLVEEIMVPRTDMVCADAASTVKDVAELIVHHGAHSRIPIYQDTKDHIVGVVHAKDLLEPLLQCQGETSVMEILRPAFFVHEEKPLDEVLAYFKKEKLHMAIVQDEYGGTSGMVTMEDVLEEIVGDISDEYDEQRPEEIRAYSDGTFIVSGRASLEDVRRTFVLDLESDEVDSIGGYLGAMAGRIPSPGEFYTFSGWRFTILEADERQIWSIKVEPLEHS</sequence>
<dbReference type="InterPro" id="IPR036318">
    <property type="entry name" value="FAD-bd_PCMH-like_sf"/>
</dbReference>
<gene>
    <name evidence="8" type="ORF">AWY79_11755</name>
    <name evidence="9" type="ORF">EDC59_10687</name>
</gene>
<keyword evidence="3" id="KW-0472">Membrane</keyword>
<keyword evidence="5 6" id="KW-0129">CBS domain</keyword>
<dbReference type="EMBL" id="CP014206">
    <property type="protein sequence ID" value="AMK11738.1"/>
    <property type="molecule type" value="Genomic_DNA"/>
</dbReference>
<dbReference type="GO" id="GO:0050660">
    <property type="term" value="F:flavin adenine dinucleotide binding"/>
    <property type="evidence" value="ECO:0007669"/>
    <property type="project" value="InterPro"/>
</dbReference>
<reference evidence="9 11" key="2">
    <citation type="submission" date="2019-03" db="EMBL/GenBank/DDBJ databases">
        <title>Genomic Encyclopedia of Type Strains, Phase IV (KMG-IV): sequencing the most valuable type-strain genomes for metagenomic binning, comparative biology and taxonomic classification.</title>
        <authorList>
            <person name="Goeker M."/>
        </authorList>
    </citation>
    <scope>NUCLEOTIDE SEQUENCE [LARGE SCALE GENOMIC DNA]</scope>
    <source>
        <strain evidence="9 11">DSM 101483</strain>
    </source>
</reference>
<dbReference type="OrthoDB" id="9798188at2"/>
<accession>A0A126QPU2</accession>
<evidence type="ECO:0000313" key="8">
    <source>
        <dbReference type="EMBL" id="AMK11738.1"/>
    </source>
</evidence>
<dbReference type="Gene3D" id="3.30.465.10">
    <property type="match status" value="1"/>
</dbReference>
<dbReference type="GO" id="GO:0005886">
    <property type="term" value="C:plasma membrane"/>
    <property type="evidence" value="ECO:0007669"/>
    <property type="project" value="UniProtKB-SubCell"/>
</dbReference>
<dbReference type="SUPFAM" id="SSF56176">
    <property type="entry name" value="FAD-binding/transporter-associated domain-like"/>
    <property type="match status" value="1"/>
</dbReference>
<dbReference type="FunFam" id="3.10.580.10:FF:000002">
    <property type="entry name" value="Magnesium/cobalt efflux protein CorC"/>
    <property type="match status" value="1"/>
</dbReference>
<dbReference type="SMART" id="SM00116">
    <property type="entry name" value="CBS"/>
    <property type="match status" value="2"/>
</dbReference>
<dbReference type="InterPro" id="IPR044751">
    <property type="entry name" value="Ion_transp-like_CBS"/>
</dbReference>
<evidence type="ECO:0000256" key="4">
    <source>
        <dbReference type="ARBA" id="ARBA00022737"/>
    </source>
</evidence>
<dbReference type="InterPro" id="IPR005170">
    <property type="entry name" value="Transptr-assoc_dom"/>
</dbReference>
<dbReference type="SUPFAM" id="SSF54631">
    <property type="entry name" value="CBS-domain pair"/>
    <property type="match status" value="1"/>
</dbReference>
<dbReference type="Gene3D" id="3.10.580.10">
    <property type="entry name" value="CBS-domain"/>
    <property type="match status" value="1"/>
</dbReference>
<keyword evidence="3" id="KW-1003">Cell membrane</keyword>
<organism evidence="9 11">
    <name type="scientific">Pseudodesulfovibrio indicus</name>
    <dbReference type="NCBI Taxonomy" id="1716143"/>
    <lineage>
        <taxon>Bacteria</taxon>
        <taxon>Pseudomonadati</taxon>
        <taxon>Thermodesulfobacteriota</taxon>
        <taxon>Desulfovibrionia</taxon>
        <taxon>Desulfovibrionales</taxon>
        <taxon>Desulfovibrionaceae</taxon>
    </lineage>
</organism>
<comment type="similarity">
    <text evidence="2">Belongs to the UPF0053 family.</text>
</comment>
<dbReference type="InterPro" id="IPR000644">
    <property type="entry name" value="CBS_dom"/>
</dbReference>
<dbReference type="AlphaFoldDB" id="A0A126QPU2"/>
<dbReference type="PANTHER" id="PTHR22777">
    <property type="entry name" value="HEMOLYSIN-RELATED"/>
    <property type="match status" value="1"/>
</dbReference>
<keyword evidence="4" id="KW-0677">Repeat</keyword>
<evidence type="ECO:0000313" key="10">
    <source>
        <dbReference type="Proteomes" id="UP000055611"/>
    </source>
</evidence>
<evidence type="ECO:0000256" key="5">
    <source>
        <dbReference type="ARBA" id="ARBA00023122"/>
    </source>
</evidence>
<dbReference type="EMBL" id="SOBK01000006">
    <property type="protein sequence ID" value="TDT88274.1"/>
    <property type="molecule type" value="Genomic_DNA"/>
</dbReference>
<feature type="domain" description="CBS" evidence="7">
    <location>
        <begin position="126"/>
        <end position="183"/>
    </location>
</feature>
<evidence type="ECO:0000256" key="2">
    <source>
        <dbReference type="ARBA" id="ARBA00006337"/>
    </source>
</evidence>